<feature type="transmembrane region" description="Helical" evidence="1">
    <location>
        <begin position="98"/>
        <end position="118"/>
    </location>
</feature>
<evidence type="ECO:0000313" key="2">
    <source>
        <dbReference type="EMBL" id="RAI82898.1"/>
    </source>
</evidence>
<comment type="caution">
    <text evidence="2">The sequence shown here is derived from an EMBL/GenBank/DDBJ whole genome shotgun (WGS) entry which is preliminary data.</text>
</comment>
<keyword evidence="1" id="KW-1133">Transmembrane helix</keyword>
<feature type="transmembrane region" description="Helical" evidence="1">
    <location>
        <begin position="193"/>
        <end position="213"/>
    </location>
</feature>
<accession>A0A2G5NRU8</accession>
<keyword evidence="3" id="KW-1185">Reference proteome</keyword>
<keyword evidence="1" id="KW-0812">Transmembrane</keyword>
<keyword evidence="1" id="KW-0472">Membrane</keyword>
<feature type="transmembrane region" description="Helical" evidence="1">
    <location>
        <begin position="219"/>
        <end position="238"/>
    </location>
</feature>
<feature type="transmembrane region" description="Helical" evidence="1">
    <location>
        <begin position="46"/>
        <end position="63"/>
    </location>
</feature>
<feature type="transmembrane region" description="Helical" evidence="1">
    <location>
        <begin position="124"/>
        <end position="143"/>
    </location>
</feature>
<evidence type="ECO:0000313" key="3">
    <source>
        <dbReference type="Proteomes" id="UP000229523"/>
    </source>
</evidence>
<organism evidence="2 3">
    <name type="scientific">Macrococcoides goetzii</name>
    <dbReference type="NCBI Taxonomy" id="1891097"/>
    <lineage>
        <taxon>Bacteria</taxon>
        <taxon>Bacillati</taxon>
        <taxon>Bacillota</taxon>
        <taxon>Bacilli</taxon>
        <taxon>Bacillales</taxon>
        <taxon>Staphylococcaceae</taxon>
        <taxon>Macrococcoides</taxon>
    </lineage>
</organism>
<evidence type="ECO:0000256" key="1">
    <source>
        <dbReference type="SAM" id="Phobius"/>
    </source>
</evidence>
<name>A0A2G5NRU8_9STAP</name>
<feature type="transmembrane region" description="Helical" evidence="1">
    <location>
        <begin position="12"/>
        <end position="31"/>
    </location>
</feature>
<reference evidence="2 3" key="1">
    <citation type="journal article" date="2018" name="Front. Microbiol.">
        <title>Description and Comparative Genomics of Macrococcus caseolyticus subsp. hominis subsp. nov., Macrococcus goetzii sp. nov., Macrococcus epidermidis sp. nov., and Macrococcus bohemicus sp. nov., Novel Macrococci From Human Clinical Material With Virulence Potential and Suspected Uptake of Foreign DNA by Natural Transformation.</title>
        <authorList>
            <person name="Maslanova I."/>
            <person name="Wertheimer Z."/>
            <person name="Sedlacek I."/>
            <person name="Svec P."/>
            <person name="Indrakova A."/>
            <person name="Kovarovic V."/>
            <person name="Schumann P."/>
            <person name="Sproer C."/>
            <person name="Kralova S."/>
            <person name="Sedo O."/>
            <person name="Kristofova L."/>
            <person name="Vrbovska V."/>
            <person name="Fuzik T."/>
            <person name="Petras P."/>
            <person name="Zdrahal Z."/>
            <person name="Ruzickova V."/>
            <person name="Doskar J."/>
            <person name="Pantucek R."/>
        </authorList>
    </citation>
    <scope>NUCLEOTIDE SEQUENCE [LARGE SCALE GENOMIC DNA]</scope>
    <source>
        <strain evidence="2 3">CCM 4927</strain>
    </source>
</reference>
<dbReference type="Proteomes" id="UP000229523">
    <property type="component" value="Unassembled WGS sequence"/>
</dbReference>
<dbReference type="EMBL" id="MJBI02000001">
    <property type="protein sequence ID" value="RAI82898.1"/>
    <property type="molecule type" value="Genomic_DNA"/>
</dbReference>
<dbReference type="Pfam" id="PF11368">
    <property type="entry name" value="DUF3169"/>
    <property type="match status" value="1"/>
</dbReference>
<gene>
    <name evidence="2" type="ORF">BFS35_004220</name>
</gene>
<sequence>MKKDKKLGRSLYLILIGAIFGGIIGSGVPLVNDFITYFTHKYQIDFMIYIVPLLMIVSVLLYLKSKQQYKSMSQPQNKSEDEQYIYQLNQYNKSSKNIVNASNILILAIALATADFILKSSNQYLIYYVVLVVIFLILVFIFTKHNRTVILAFPSITNSGFELDYEDRQIMTTLINNIDEGERLVMLHALSKTYIVMIYMLSGLLLLLAYYHAASGENQYLAMIGITSVLIYSTIAYYKKSEEFNK</sequence>
<dbReference type="RefSeq" id="WP_099577543.1">
    <property type="nucleotide sequence ID" value="NZ_MJBI02000001.1"/>
</dbReference>
<protein>
    <submittedName>
        <fullName evidence="2">DUF3169 family protein</fullName>
    </submittedName>
</protein>
<proteinExistence type="predicted"/>
<dbReference type="AlphaFoldDB" id="A0A2G5NRU8"/>
<dbReference type="InterPro" id="IPR021509">
    <property type="entry name" value="DUF3169"/>
</dbReference>